<dbReference type="AlphaFoldDB" id="A0A2N5NHT5"/>
<dbReference type="Pfam" id="PF11796">
    <property type="entry name" value="DUF3323"/>
    <property type="match status" value="1"/>
</dbReference>
<feature type="domain" description="DUF2399" evidence="1">
    <location>
        <begin position="279"/>
        <end position="426"/>
    </location>
</feature>
<dbReference type="InterPro" id="IPR013495">
    <property type="entry name" value="CHP02679"/>
</dbReference>
<dbReference type="SUPFAM" id="SSF56726">
    <property type="entry name" value="DNA topoisomerase IV, alpha subunit"/>
    <property type="match status" value="1"/>
</dbReference>
<accession>A0A2N5NHT5</accession>
<dbReference type="Pfam" id="PF09664">
    <property type="entry name" value="DUF2399"/>
    <property type="match status" value="1"/>
</dbReference>
<dbReference type="InterPro" id="IPR024465">
    <property type="entry name" value="DUF2399"/>
</dbReference>
<organism evidence="3 4">
    <name type="scientific">Mediterraneibacter gnavus</name>
    <name type="common">Ruminococcus gnavus</name>
    <dbReference type="NCBI Taxonomy" id="33038"/>
    <lineage>
        <taxon>Bacteria</taxon>
        <taxon>Bacillati</taxon>
        <taxon>Bacillota</taxon>
        <taxon>Clostridia</taxon>
        <taxon>Lachnospirales</taxon>
        <taxon>Lachnospiraceae</taxon>
        <taxon>Mediterraneibacter</taxon>
    </lineage>
</organism>
<sequence>MKAEDKQKLMQECLQYFRERPVYEKLFRKMRGKYESLGHIGGKVVLTGLSPQDKSQLGGFLQKDYTENQSVTISAEAFEICLSQSRFSDISLEELLDAYFGKKLTVKKEERRKKQEERDAFFAEVQSGYEDTTGGRWLQNTLKEHTTGYEILQQQYNSAPEILREILKYVFEAVKQLPRMEEKELLPVFAAKLTGDPHYFDAGTVAERLLFIILSACWQETKDRELSEAERKNQIFYRAGILKDDLSNDTLVYGIRAWKHNGNLHKGIEGFFREREPARLTLRTIGTFGGVHAEREKIYLFENPAVFSVFVKKYPDCAAICGNGQPRLATLLLLDFLKEKHSFYYHGDFDPEGLLIAQRLKERYGERLRLWNYRADWYERYLSDVNLSEVRMRKLEKVYLPELLEVKMQMQKRKRAAYQEAMLDMLEPEKNEWITRSVK</sequence>
<feature type="domain" description="Conserved hypothetical protein CHP02679 N terminus" evidence="2">
    <location>
        <begin position="41"/>
        <end position="257"/>
    </location>
</feature>
<comment type="caution">
    <text evidence="3">The sequence shown here is derived from an EMBL/GenBank/DDBJ whole genome shotgun (WGS) entry which is preliminary data.</text>
</comment>
<evidence type="ECO:0000313" key="4">
    <source>
        <dbReference type="Proteomes" id="UP000234849"/>
    </source>
</evidence>
<protein>
    <submittedName>
        <fullName evidence="3">TIGR02679 family protein</fullName>
    </submittedName>
</protein>
<evidence type="ECO:0000259" key="2">
    <source>
        <dbReference type="Pfam" id="PF11796"/>
    </source>
</evidence>
<dbReference type="GO" id="GO:0005694">
    <property type="term" value="C:chromosome"/>
    <property type="evidence" value="ECO:0007669"/>
    <property type="project" value="InterPro"/>
</dbReference>
<dbReference type="GO" id="GO:0003677">
    <property type="term" value="F:DNA binding"/>
    <property type="evidence" value="ECO:0007669"/>
    <property type="project" value="InterPro"/>
</dbReference>
<dbReference type="Proteomes" id="UP000234849">
    <property type="component" value="Unassembled WGS sequence"/>
</dbReference>
<dbReference type="Gene3D" id="3.40.1360.10">
    <property type="match status" value="1"/>
</dbReference>
<name>A0A2N5NHT5_MEDGN</name>
<dbReference type="InterPro" id="IPR036078">
    <property type="entry name" value="Spo11/TopoVI_A_sf"/>
</dbReference>
<dbReference type="RefSeq" id="WP_101879677.1">
    <property type="nucleotide sequence ID" value="NZ_NIHM01000010.1"/>
</dbReference>
<dbReference type="EMBL" id="NIHM01000010">
    <property type="protein sequence ID" value="PLT54951.1"/>
    <property type="molecule type" value="Genomic_DNA"/>
</dbReference>
<evidence type="ECO:0000259" key="1">
    <source>
        <dbReference type="Pfam" id="PF09664"/>
    </source>
</evidence>
<dbReference type="InterPro" id="IPR024466">
    <property type="entry name" value="CHP02679_N"/>
</dbReference>
<dbReference type="NCBIfam" id="TIGR02679">
    <property type="entry name" value="TIGR02679 family protein"/>
    <property type="match status" value="1"/>
</dbReference>
<reference evidence="3 4" key="1">
    <citation type="journal article" date="2017" name="Genome Med.">
        <title>A novel Ruminococcus gnavus clade enriched in inflammatory bowel disease patients.</title>
        <authorList>
            <person name="Hall A.B."/>
            <person name="Yassour M."/>
            <person name="Sauk J."/>
            <person name="Garner A."/>
            <person name="Jiang X."/>
            <person name="Arthur T."/>
            <person name="Lagoudas G.K."/>
            <person name="Vatanen T."/>
            <person name="Fornelos N."/>
            <person name="Wilson R."/>
            <person name="Bertha M."/>
            <person name="Cohen M."/>
            <person name="Garber J."/>
            <person name="Khalili H."/>
            <person name="Gevers D."/>
            <person name="Ananthakrishnan A.N."/>
            <person name="Kugathasan S."/>
            <person name="Lander E.S."/>
            <person name="Blainey P."/>
            <person name="Vlamakis H."/>
            <person name="Xavier R.J."/>
            <person name="Huttenhower C."/>
        </authorList>
    </citation>
    <scope>NUCLEOTIDE SEQUENCE [LARGE SCALE GENOMIC DNA]</scope>
    <source>
        <strain evidence="3 4">RJX1118</strain>
    </source>
</reference>
<gene>
    <name evidence="3" type="ORF">CDL18_08455</name>
</gene>
<proteinExistence type="predicted"/>
<evidence type="ECO:0000313" key="3">
    <source>
        <dbReference type="EMBL" id="PLT54951.1"/>
    </source>
</evidence>